<feature type="transmembrane region" description="Helical" evidence="5">
    <location>
        <begin position="136"/>
        <end position="155"/>
    </location>
</feature>
<dbReference type="PANTHER" id="PTHR21576:SF7">
    <property type="entry name" value="MAJOR FACILITATOR SUPERFAMILY PROTEIN"/>
    <property type="match status" value="1"/>
</dbReference>
<organism evidence="8 9">
    <name type="scientific">Amborella trichopoda</name>
    <dbReference type="NCBI Taxonomy" id="13333"/>
    <lineage>
        <taxon>Eukaryota</taxon>
        <taxon>Viridiplantae</taxon>
        <taxon>Streptophyta</taxon>
        <taxon>Embryophyta</taxon>
        <taxon>Tracheophyta</taxon>
        <taxon>Spermatophyta</taxon>
        <taxon>Magnoliopsida</taxon>
        <taxon>Amborellales</taxon>
        <taxon>Amborellaceae</taxon>
        <taxon>Amborella</taxon>
    </lineage>
</organism>
<dbReference type="SUPFAM" id="SSF103473">
    <property type="entry name" value="MFS general substrate transporter"/>
    <property type="match status" value="1"/>
</dbReference>
<accession>U5D2S3</accession>
<dbReference type="InterPro" id="IPR010658">
    <property type="entry name" value="Nodulin-like"/>
</dbReference>
<keyword evidence="2 5" id="KW-0812">Transmembrane</keyword>
<dbReference type="Gramene" id="ERN15712">
    <property type="protein sequence ID" value="ERN15712"/>
    <property type="gene ID" value="AMTR_s00048p00232120"/>
</dbReference>
<feature type="transmembrane region" description="Helical" evidence="5">
    <location>
        <begin position="486"/>
        <end position="506"/>
    </location>
</feature>
<evidence type="ECO:0000313" key="8">
    <source>
        <dbReference type="EMBL" id="ERN15712.1"/>
    </source>
</evidence>
<dbReference type="Pfam" id="PF23262">
    <property type="entry name" value="NFD4_C"/>
    <property type="match status" value="1"/>
</dbReference>
<feature type="transmembrane region" description="Helical" evidence="5">
    <location>
        <begin position="419"/>
        <end position="441"/>
    </location>
</feature>
<dbReference type="AlphaFoldDB" id="U5D2S3"/>
<feature type="transmembrane region" description="Helical" evidence="5">
    <location>
        <begin position="63"/>
        <end position="87"/>
    </location>
</feature>
<dbReference type="PANTHER" id="PTHR21576">
    <property type="entry name" value="UNCHARACTERIZED NODULIN-LIKE PROTEIN"/>
    <property type="match status" value="1"/>
</dbReference>
<dbReference type="Proteomes" id="UP000017836">
    <property type="component" value="Unassembled WGS sequence"/>
</dbReference>
<dbReference type="HOGENOM" id="CLU_021715_2_0_1"/>
<feature type="transmembrane region" description="Helical" evidence="5">
    <location>
        <begin position="448"/>
        <end position="466"/>
    </location>
</feature>
<proteinExistence type="predicted"/>
<dbReference type="EMBL" id="KI392502">
    <property type="protein sequence ID" value="ERN15712.1"/>
    <property type="molecule type" value="Genomic_DNA"/>
</dbReference>
<dbReference type="Gene3D" id="1.20.1250.20">
    <property type="entry name" value="MFS general substrate transporter like domains"/>
    <property type="match status" value="1"/>
</dbReference>
<protein>
    <submittedName>
        <fullName evidence="8">Uncharacterized protein</fullName>
    </submittedName>
</protein>
<sequence length="606" mass="66282">MAGQSRKWTILVATIWIQAFTGTNFDFSAYSSSLKSVLGISQVQLNYLAVASDLGKALAWSSGFALLHLPVPTVLLIAAIMGLAGYGAQWLVIRSFISLPYFVVFLLCLLAGNSICWFNTVSFVLCIRNFPVNRPIALALTISYNGVSAAIYHLAARSITLSSSGSVYLLLNAIAPLFASIAALPPILRQPEPRPLDQEAANRDAVVFLFLNILAIVIGIYLLSMDSLKFTSLDIYRALFAGAIIFMILPLCIPGIIYARDWAKRTIHSSFRLEGPGFNLIDNDDLDLTKELLVHEKEKGDHGDGFELEEQDGNYLFSRIRGYFGQLWSYILGVDKLAYLGDEHNVSRLVRRVDFWLYFMGYFCGGTVGLVYSNNMGQILQSVGGTSGASSIVSLYSSFSFFGRLLSAWPDYSRGWMSFARTGSLAMALVPTPIAFFILIASGSTARMVYISTALIALSSGFIFAATVSVTAELFGPNAFGVNHNILITNIPIGSLVYGSIAALIYDLNGRENDGAIVCMGAACYRTTFVWPSGMHCALMAKGLVNPLVHQAAHINLGRAELGRSRLLAKRWLDLTGHGQEDCVQEASHTACWVGVRYEYVWVQNV</sequence>
<feature type="transmembrane region" description="Helical" evidence="5">
    <location>
        <begin position="235"/>
        <end position="259"/>
    </location>
</feature>
<comment type="subcellular location">
    <subcellularLocation>
        <location evidence="1">Membrane</location>
        <topology evidence="1">Multi-pass membrane protein</topology>
    </subcellularLocation>
</comment>
<dbReference type="GO" id="GO:0016020">
    <property type="term" value="C:membrane"/>
    <property type="evidence" value="ECO:0000318"/>
    <property type="project" value="GO_Central"/>
</dbReference>
<evidence type="ECO:0000256" key="1">
    <source>
        <dbReference type="ARBA" id="ARBA00004141"/>
    </source>
</evidence>
<feature type="transmembrane region" description="Helical" evidence="5">
    <location>
        <begin position="355"/>
        <end position="372"/>
    </location>
</feature>
<evidence type="ECO:0000256" key="5">
    <source>
        <dbReference type="SAM" id="Phobius"/>
    </source>
</evidence>
<evidence type="ECO:0000259" key="7">
    <source>
        <dbReference type="Pfam" id="PF23262"/>
    </source>
</evidence>
<evidence type="ECO:0000313" key="9">
    <source>
        <dbReference type="Proteomes" id="UP000017836"/>
    </source>
</evidence>
<evidence type="ECO:0000256" key="3">
    <source>
        <dbReference type="ARBA" id="ARBA00022989"/>
    </source>
</evidence>
<gene>
    <name evidence="8" type="ORF">AMTR_s00048p00232120</name>
</gene>
<keyword evidence="3 5" id="KW-1133">Transmembrane helix</keyword>
<dbReference type="Pfam" id="PF06813">
    <property type="entry name" value="Nodulin-like"/>
    <property type="match status" value="1"/>
</dbReference>
<evidence type="ECO:0000256" key="4">
    <source>
        <dbReference type="ARBA" id="ARBA00023136"/>
    </source>
</evidence>
<dbReference type="InterPro" id="IPR056555">
    <property type="entry name" value="NFD4_C"/>
</dbReference>
<evidence type="ECO:0000259" key="6">
    <source>
        <dbReference type="Pfam" id="PF06813"/>
    </source>
</evidence>
<feature type="transmembrane region" description="Helical" evidence="5">
    <location>
        <begin position="99"/>
        <end position="124"/>
    </location>
</feature>
<feature type="domain" description="NFD4 C-terminal" evidence="7">
    <location>
        <begin position="343"/>
        <end position="539"/>
    </location>
</feature>
<feature type="domain" description="Nodulin-like" evidence="6">
    <location>
        <begin position="7"/>
        <end position="254"/>
    </location>
</feature>
<reference evidence="9" key="1">
    <citation type="journal article" date="2013" name="Science">
        <title>The Amborella genome and the evolution of flowering plants.</title>
        <authorList>
            <consortium name="Amborella Genome Project"/>
        </authorList>
    </citation>
    <scope>NUCLEOTIDE SEQUENCE [LARGE SCALE GENOMIC DNA]</scope>
</reference>
<dbReference type="InterPro" id="IPR036259">
    <property type="entry name" value="MFS_trans_sf"/>
</dbReference>
<dbReference type="eggNOG" id="ENOG502QVB4">
    <property type="taxonomic scope" value="Eukaryota"/>
</dbReference>
<keyword evidence="4 5" id="KW-0472">Membrane</keyword>
<name>U5D2S3_AMBTC</name>
<dbReference type="OMA" id="QWLLINH"/>
<evidence type="ECO:0000256" key="2">
    <source>
        <dbReference type="ARBA" id="ARBA00022692"/>
    </source>
</evidence>
<keyword evidence="9" id="KW-1185">Reference proteome</keyword>
<feature type="transmembrane region" description="Helical" evidence="5">
    <location>
        <begin position="167"/>
        <end position="185"/>
    </location>
</feature>
<feature type="transmembrane region" description="Helical" evidence="5">
    <location>
        <begin position="205"/>
        <end position="223"/>
    </location>
</feature>